<feature type="region of interest" description="Disordered" evidence="1">
    <location>
        <begin position="23"/>
        <end position="48"/>
    </location>
</feature>
<protein>
    <submittedName>
        <fullName evidence="2">Uncharacterized protein</fullName>
    </submittedName>
</protein>
<evidence type="ECO:0000256" key="1">
    <source>
        <dbReference type="SAM" id="MobiDB-lite"/>
    </source>
</evidence>
<comment type="caution">
    <text evidence="2">The sequence shown here is derived from an EMBL/GenBank/DDBJ whole genome shotgun (WGS) entry which is preliminary data.</text>
</comment>
<name>A0A645JL30_9ZZZZ</name>
<gene>
    <name evidence="2" type="ORF">SDC9_211586</name>
</gene>
<sequence length="48" mass="4956">MLKKLLCVRSAHGFLFFQETARKGGAQGHRGQAARSAAGNEGAAAAGR</sequence>
<feature type="compositionally biased region" description="Low complexity" evidence="1">
    <location>
        <begin position="29"/>
        <end position="48"/>
    </location>
</feature>
<accession>A0A645JL30</accession>
<proteinExistence type="predicted"/>
<evidence type="ECO:0000313" key="2">
    <source>
        <dbReference type="EMBL" id="MPN63820.1"/>
    </source>
</evidence>
<dbReference type="AlphaFoldDB" id="A0A645JL30"/>
<organism evidence="2">
    <name type="scientific">bioreactor metagenome</name>
    <dbReference type="NCBI Taxonomy" id="1076179"/>
    <lineage>
        <taxon>unclassified sequences</taxon>
        <taxon>metagenomes</taxon>
        <taxon>ecological metagenomes</taxon>
    </lineage>
</organism>
<dbReference type="EMBL" id="VSSQ01143769">
    <property type="protein sequence ID" value="MPN63820.1"/>
    <property type="molecule type" value="Genomic_DNA"/>
</dbReference>
<reference evidence="2" key="1">
    <citation type="submission" date="2019-08" db="EMBL/GenBank/DDBJ databases">
        <authorList>
            <person name="Kucharzyk K."/>
            <person name="Murdoch R.W."/>
            <person name="Higgins S."/>
            <person name="Loffler F."/>
        </authorList>
    </citation>
    <scope>NUCLEOTIDE SEQUENCE</scope>
</reference>